<keyword evidence="2" id="KW-1185">Reference proteome</keyword>
<evidence type="ECO:0000313" key="1">
    <source>
        <dbReference type="EMBL" id="KAG8187042.1"/>
    </source>
</evidence>
<evidence type="ECO:0000313" key="2">
    <source>
        <dbReference type="Proteomes" id="UP000827092"/>
    </source>
</evidence>
<gene>
    <name evidence="1" type="ORF">JTE90_019252</name>
</gene>
<comment type="caution">
    <text evidence="1">The sequence shown here is derived from an EMBL/GenBank/DDBJ whole genome shotgun (WGS) entry which is preliminary data.</text>
</comment>
<dbReference type="Proteomes" id="UP000827092">
    <property type="component" value="Unassembled WGS sequence"/>
</dbReference>
<sequence>MNVPKFMDYNEYKQIYLDLSILYLLLESFREQRASVLSLPPPQQRRRIITQFHSAEKEETKELIGGGLLPQQTAPWLGFKLGHSQREASYEEYRDRGNKENDE</sequence>
<protein>
    <submittedName>
        <fullName evidence="1">Uncharacterized protein</fullName>
    </submittedName>
</protein>
<reference evidence="1 2" key="1">
    <citation type="journal article" date="2022" name="Nat. Ecol. Evol.">
        <title>A masculinizing supergene underlies an exaggerated male reproductive morph in a spider.</title>
        <authorList>
            <person name="Hendrickx F."/>
            <person name="De Corte Z."/>
            <person name="Sonet G."/>
            <person name="Van Belleghem S.M."/>
            <person name="Kostlbacher S."/>
            <person name="Vangestel C."/>
        </authorList>
    </citation>
    <scope>NUCLEOTIDE SEQUENCE [LARGE SCALE GENOMIC DNA]</scope>
    <source>
        <strain evidence="1">W744_W776</strain>
    </source>
</reference>
<organism evidence="1 2">
    <name type="scientific">Oedothorax gibbosus</name>
    <dbReference type="NCBI Taxonomy" id="931172"/>
    <lineage>
        <taxon>Eukaryota</taxon>
        <taxon>Metazoa</taxon>
        <taxon>Ecdysozoa</taxon>
        <taxon>Arthropoda</taxon>
        <taxon>Chelicerata</taxon>
        <taxon>Arachnida</taxon>
        <taxon>Araneae</taxon>
        <taxon>Araneomorphae</taxon>
        <taxon>Entelegynae</taxon>
        <taxon>Araneoidea</taxon>
        <taxon>Linyphiidae</taxon>
        <taxon>Erigoninae</taxon>
        <taxon>Oedothorax</taxon>
    </lineage>
</organism>
<proteinExistence type="predicted"/>
<dbReference type="AlphaFoldDB" id="A0AAV6URG1"/>
<dbReference type="EMBL" id="JAFNEN010000281">
    <property type="protein sequence ID" value="KAG8187042.1"/>
    <property type="molecule type" value="Genomic_DNA"/>
</dbReference>
<name>A0AAV6URG1_9ARAC</name>
<accession>A0AAV6URG1</accession>